<protein>
    <recommendedName>
        <fullName evidence="3">DUF4123 domain-containing protein</fullName>
    </recommendedName>
</protein>
<proteinExistence type="predicted"/>
<organism evidence="1 2">
    <name type="scientific">Sphingomonas qomolangmaensis</name>
    <dbReference type="NCBI Taxonomy" id="2918765"/>
    <lineage>
        <taxon>Bacteria</taxon>
        <taxon>Pseudomonadati</taxon>
        <taxon>Pseudomonadota</taxon>
        <taxon>Alphaproteobacteria</taxon>
        <taxon>Sphingomonadales</taxon>
        <taxon>Sphingomonadaceae</taxon>
        <taxon>Sphingomonas</taxon>
    </lineage>
</organism>
<dbReference type="RefSeq" id="WP_256506384.1">
    <property type="nucleotide sequence ID" value="NZ_CP101740.1"/>
</dbReference>
<keyword evidence="2" id="KW-1185">Reference proteome</keyword>
<accession>A0ABY5L9L3</accession>
<reference evidence="1" key="1">
    <citation type="submission" date="2022-07" db="EMBL/GenBank/DDBJ databases">
        <title>Sphingomonas sp. nov., a novel bacterium isolated from the north slope of the Mount Everest.</title>
        <authorList>
            <person name="Cui X."/>
            <person name="Liu Y."/>
        </authorList>
    </citation>
    <scope>NUCLEOTIDE SEQUENCE</scope>
    <source>
        <strain evidence="1">S5-59</strain>
    </source>
</reference>
<dbReference type="EMBL" id="CP101740">
    <property type="protein sequence ID" value="UUL82547.1"/>
    <property type="molecule type" value="Genomic_DNA"/>
</dbReference>
<evidence type="ECO:0000313" key="2">
    <source>
        <dbReference type="Proteomes" id="UP001058533"/>
    </source>
</evidence>
<dbReference type="Proteomes" id="UP001058533">
    <property type="component" value="Chromosome"/>
</dbReference>
<sequence>MGAVISACTKKKSGAVQASASNIVPGTIEEVGAQWIRALQGSEALTSAAALYQGSSHTESQRAARNLDFPHLIVSAGLGLISADAPVPHYAATILAGNDSVLALLSGGDKAARWWRWLQANSPLAQSLDHVLNTSDGPCLIALPQPYLAMIADEVLALPPAALERVRLFSGMQAPQALAHLQMPYDERLDDKSKTYRGTRQNFASRALRHFAETILPGRETQSAAQHALAVDASLADWTAPELTVGQRKTDTELRAILSAHWDAMGGRSTRMLRLLRDDLGIACEQGRFAGLMRDMRATRGGTA</sequence>
<gene>
    <name evidence="1" type="ORF">NMP03_15470</name>
</gene>
<evidence type="ECO:0008006" key="3">
    <source>
        <dbReference type="Google" id="ProtNLM"/>
    </source>
</evidence>
<evidence type="ECO:0000313" key="1">
    <source>
        <dbReference type="EMBL" id="UUL82547.1"/>
    </source>
</evidence>
<name>A0ABY5L9L3_9SPHN</name>